<accession>A0ABQ9U202</accession>
<sequence>MSPLLTKEPPDITEGCQGTLPSREKTQGQPSTRTWLQEGGQGHTTGGDKKGGTAP</sequence>
<comment type="caution">
    <text evidence="2">The sequence shown here is derived from an EMBL/GenBank/DDBJ whole genome shotgun (WGS) entry which is preliminary data.</text>
</comment>
<proteinExistence type="predicted"/>
<feature type="non-terminal residue" evidence="2">
    <location>
        <position position="55"/>
    </location>
</feature>
<dbReference type="Proteomes" id="UP001266305">
    <property type="component" value="Unassembled WGS sequence"/>
</dbReference>
<gene>
    <name evidence="2" type="ORF">P7K49_030368</name>
</gene>
<keyword evidence="3" id="KW-1185">Reference proteome</keyword>
<name>A0ABQ9U202_SAGOE</name>
<feature type="region of interest" description="Disordered" evidence="1">
    <location>
        <begin position="1"/>
        <end position="55"/>
    </location>
</feature>
<evidence type="ECO:0000313" key="2">
    <source>
        <dbReference type="EMBL" id="KAK2091084.1"/>
    </source>
</evidence>
<evidence type="ECO:0000313" key="3">
    <source>
        <dbReference type="Proteomes" id="UP001266305"/>
    </source>
</evidence>
<reference evidence="2 3" key="1">
    <citation type="submission" date="2023-05" db="EMBL/GenBank/DDBJ databases">
        <title>B98-5 Cell Line De Novo Hybrid Assembly: An Optical Mapping Approach.</title>
        <authorList>
            <person name="Kananen K."/>
            <person name="Auerbach J.A."/>
            <person name="Kautto E."/>
            <person name="Blachly J.S."/>
        </authorList>
    </citation>
    <scope>NUCLEOTIDE SEQUENCE [LARGE SCALE GENOMIC DNA]</scope>
    <source>
        <strain evidence="2">B95-8</strain>
        <tissue evidence="2">Cell line</tissue>
    </source>
</reference>
<feature type="compositionally biased region" description="Basic and acidic residues" evidence="1">
    <location>
        <begin position="46"/>
        <end position="55"/>
    </location>
</feature>
<dbReference type="EMBL" id="JASSZA010000016">
    <property type="protein sequence ID" value="KAK2091084.1"/>
    <property type="molecule type" value="Genomic_DNA"/>
</dbReference>
<organism evidence="2 3">
    <name type="scientific">Saguinus oedipus</name>
    <name type="common">Cotton-top tamarin</name>
    <name type="synonym">Oedipomidas oedipus</name>
    <dbReference type="NCBI Taxonomy" id="9490"/>
    <lineage>
        <taxon>Eukaryota</taxon>
        <taxon>Metazoa</taxon>
        <taxon>Chordata</taxon>
        <taxon>Craniata</taxon>
        <taxon>Vertebrata</taxon>
        <taxon>Euteleostomi</taxon>
        <taxon>Mammalia</taxon>
        <taxon>Eutheria</taxon>
        <taxon>Euarchontoglires</taxon>
        <taxon>Primates</taxon>
        <taxon>Haplorrhini</taxon>
        <taxon>Platyrrhini</taxon>
        <taxon>Cebidae</taxon>
        <taxon>Callitrichinae</taxon>
        <taxon>Saguinus</taxon>
    </lineage>
</organism>
<protein>
    <submittedName>
        <fullName evidence="2">Uncharacterized protein</fullName>
    </submittedName>
</protein>
<evidence type="ECO:0000256" key="1">
    <source>
        <dbReference type="SAM" id="MobiDB-lite"/>
    </source>
</evidence>